<accession>A0A1T3NIX4</accession>
<dbReference type="AlphaFoldDB" id="A0A1T3NIX4"/>
<name>A0A1T3NIX4_9ACTN</name>
<dbReference type="EMBL" id="MWQN01000005">
    <property type="protein sequence ID" value="OPC76786.1"/>
    <property type="molecule type" value="Genomic_DNA"/>
</dbReference>
<comment type="caution">
    <text evidence="1">The sequence shown here is derived from an EMBL/GenBank/DDBJ whole genome shotgun (WGS) entry which is preliminary data.</text>
</comment>
<gene>
    <name evidence="1" type="ORF">B4N89_45765</name>
</gene>
<dbReference type="Proteomes" id="UP000190037">
    <property type="component" value="Unassembled WGS sequence"/>
</dbReference>
<sequence length="247" mass="26189">MRVIRWFVGAVASVLLLLLGVVAWGVSSCTQNTKTPRAPDVDRVAGAPEVGAAQRAAVRDVEAAYTALEQSLGGRAERRGEAVSDVCGAMLKRPSFFGEGGGRWSKVRCEREIVRAYVLDGPRATHATVVADALTAAGWSRPGADLVDPGTSPCPAPAPSAPRTPSTQVVHEYACIIEATLPSRVSLRAQFSDQDPLPYFSSRLRPTDARSTTGTITDFDVHSVTNAPRAAGSSVVIVSVLDPYFQQ</sequence>
<proteinExistence type="predicted"/>
<evidence type="ECO:0000313" key="2">
    <source>
        <dbReference type="Proteomes" id="UP000190037"/>
    </source>
</evidence>
<reference evidence="1 2" key="1">
    <citation type="submission" date="2017-03" db="EMBL/GenBank/DDBJ databases">
        <title>Draft genome sequence of Streptomyces scabrisporus NF3, endophyte isolated from Amphipterygium adstringens.</title>
        <authorList>
            <person name="Vazquez M."/>
            <person name="Ceapa C.D."/>
            <person name="Rodriguez Luna D."/>
            <person name="Sanchez Esquivel S."/>
        </authorList>
    </citation>
    <scope>NUCLEOTIDE SEQUENCE [LARGE SCALE GENOMIC DNA]</scope>
    <source>
        <strain evidence="1 2">NF3</strain>
    </source>
</reference>
<protein>
    <submittedName>
        <fullName evidence="1">Uncharacterized protein</fullName>
    </submittedName>
</protein>
<evidence type="ECO:0000313" key="1">
    <source>
        <dbReference type="EMBL" id="OPC76786.1"/>
    </source>
</evidence>
<dbReference type="PROSITE" id="PS51257">
    <property type="entry name" value="PROKAR_LIPOPROTEIN"/>
    <property type="match status" value="1"/>
</dbReference>
<organism evidence="1 2">
    <name type="scientific">Embleya scabrispora</name>
    <dbReference type="NCBI Taxonomy" id="159449"/>
    <lineage>
        <taxon>Bacteria</taxon>
        <taxon>Bacillati</taxon>
        <taxon>Actinomycetota</taxon>
        <taxon>Actinomycetes</taxon>
        <taxon>Kitasatosporales</taxon>
        <taxon>Streptomycetaceae</taxon>
        <taxon>Embleya</taxon>
    </lineage>
</organism>
<keyword evidence="2" id="KW-1185">Reference proteome</keyword>